<dbReference type="InterPro" id="IPR016181">
    <property type="entry name" value="Acyl_CoA_acyltransferase"/>
</dbReference>
<feature type="compositionally biased region" description="Polar residues" evidence="1">
    <location>
        <begin position="1"/>
        <end position="12"/>
    </location>
</feature>
<dbReference type="AlphaFoldDB" id="A0A6L6PCC8"/>
<feature type="region of interest" description="Disordered" evidence="1">
    <location>
        <begin position="1"/>
        <end position="33"/>
    </location>
</feature>
<dbReference type="Proteomes" id="UP000475582">
    <property type="component" value="Unassembled WGS sequence"/>
</dbReference>
<dbReference type="EMBL" id="WNKY01000001">
    <property type="protein sequence ID" value="MTV36309.1"/>
    <property type="molecule type" value="Genomic_DNA"/>
</dbReference>
<sequence length="395" mass="43483">MQTRLTNRSTSGGDRRGAGKPRLGAQPGETPAGAVADERVASLTQRQLQQMASHSVQVGQLKARADMMDGRHAGSLKETSSTAQLKPVLGRVSWGVTHAVKEVNGSIYGNGTYEEGEIGPWGELKLGDIVTVDDADLFMSRRGANQEIDEIRIADGRGQPRVEWIRVLRIKGVDVTALNVFVRRATVEIGEHIEDPESQWAKVTVRDVHWDDAAMLKGVARIGREYEEATAGRIPEKGRNICSTAEMNQDDEGAEVARELPKYRDLTGDGVDHRTRVAEVQGNTLIGVMQITVREEERTQFLYIKWLLGSRSVSGGGVALVRSALEYAIRKHIMAVKVESAMSAVSWYQKRGFSKTGNAQHMNDAGEDPLPTGETEETIDCGCAEMELQFRWGRE</sequence>
<evidence type="ECO:0000256" key="1">
    <source>
        <dbReference type="SAM" id="MobiDB-lite"/>
    </source>
</evidence>
<evidence type="ECO:0000313" key="3">
    <source>
        <dbReference type="Proteomes" id="UP000475582"/>
    </source>
</evidence>
<reference evidence="2 3" key="1">
    <citation type="submission" date="2019-11" db="EMBL/GenBank/DDBJ databases">
        <title>Type strains purchased from KCTC, JCM and DSMZ.</title>
        <authorList>
            <person name="Lu H."/>
        </authorList>
    </citation>
    <scope>NUCLEOTIDE SEQUENCE [LARGE SCALE GENOMIC DNA]</scope>
    <source>
        <strain evidence="2 3">KCTC 22382</strain>
    </source>
</reference>
<accession>A0A6L6PCC8</accession>
<comment type="caution">
    <text evidence="2">The sequence shown here is derived from an EMBL/GenBank/DDBJ whole genome shotgun (WGS) entry which is preliminary data.</text>
</comment>
<proteinExistence type="predicted"/>
<gene>
    <name evidence="2" type="ORF">GM676_01770</name>
</gene>
<dbReference type="SUPFAM" id="SSF55729">
    <property type="entry name" value="Acyl-CoA N-acyltransferases (Nat)"/>
    <property type="match status" value="1"/>
</dbReference>
<dbReference type="OrthoDB" id="292792at2"/>
<keyword evidence="3" id="KW-1185">Reference proteome</keyword>
<dbReference type="Gene3D" id="3.40.630.30">
    <property type="match status" value="1"/>
</dbReference>
<evidence type="ECO:0000313" key="2">
    <source>
        <dbReference type="EMBL" id="MTV36309.1"/>
    </source>
</evidence>
<dbReference type="RefSeq" id="WP_155461650.1">
    <property type="nucleotide sequence ID" value="NZ_WNKY01000001.1"/>
</dbReference>
<protein>
    <submittedName>
        <fullName evidence="2">Uncharacterized protein</fullName>
    </submittedName>
</protein>
<organism evidence="2 3">
    <name type="scientific">Duganella radicis</name>
    <dbReference type="NCBI Taxonomy" id="551988"/>
    <lineage>
        <taxon>Bacteria</taxon>
        <taxon>Pseudomonadati</taxon>
        <taxon>Pseudomonadota</taxon>
        <taxon>Betaproteobacteria</taxon>
        <taxon>Burkholderiales</taxon>
        <taxon>Oxalobacteraceae</taxon>
        <taxon>Telluria group</taxon>
        <taxon>Duganella</taxon>
    </lineage>
</organism>
<name>A0A6L6PCC8_9BURK</name>